<dbReference type="GO" id="GO:0003677">
    <property type="term" value="F:DNA binding"/>
    <property type="evidence" value="ECO:0007669"/>
    <property type="project" value="UniProtKB-UniRule"/>
</dbReference>
<evidence type="ECO:0000256" key="2">
    <source>
        <dbReference type="ARBA" id="ARBA00023125"/>
    </source>
</evidence>
<dbReference type="PROSITE" id="PS50071">
    <property type="entry name" value="HOMEOBOX_2"/>
    <property type="match status" value="1"/>
</dbReference>
<dbReference type="AlphaFoldDB" id="A0A098CYW0"/>
<evidence type="ECO:0000313" key="9">
    <source>
        <dbReference type="EMBL" id="CEF71798.1"/>
    </source>
</evidence>
<keyword evidence="3 5" id="KW-0371">Homeobox</keyword>
<evidence type="ECO:0000256" key="1">
    <source>
        <dbReference type="ARBA" id="ARBA00004123"/>
    </source>
</evidence>
<feature type="region of interest" description="Disordered" evidence="7">
    <location>
        <begin position="1"/>
        <end position="25"/>
    </location>
</feature>
<dbReference type="InterPro" id="IPR009057">
    <property type="entry name" value="Homeodomain-like_sf"/>
</dbReference>
<dbReference type="InterPro" id="IPR001356">
    <property type="entry name" value="HD"/>
</dbReference>
<dbReference type="PRINTS" id="PR00024">
    <property type="entry name" value="HOMEOBOX"/>
</dbReference>
<feature type="domain" description="Homeobox" evidence="8">
    <location>
        <begin position="16"/>
        <end position="76"/>
    </location>
</feature>
<evidence type="ECO:0000259" key="8">
    <source>
        <dbReference type="PROSITE" id="PS50071"/>
    </source>
</evidence>
<feature type="compositionally biased region" description="Low complexity" evidence="7">
    <location>
        <begin position="1"/>
        <end position="10"/>
    </location>
</feature>
<dbReference type="SMART" id="SM00389">
    <property type="entry name" value="HOX"/>
    <property type="match status" value="1"/>
</dbReference>
<feature type="non-terminal residue" evidence="9">
    <location>
        <position position="222"/>
    </location>
</feature>
<dbReference type="InterPro" id="IPR050848">
    <property type="entry name" value="Homeobox_TF"/>
</dbReference>
<dbReference type="Pfam" id="PF00046">
    <property type="entry name" value="Homeodomain"/>
    <property type="match status" value="1"/>
</dbReference>
<feature type="DNA-binding region" description="Homeobox" evidence="5">
    <location>
        <begin position="18"/>
        <end position="77"/>
    </location>
</feature>
<proteinExistence type="evidence at transcript level"/>
<dbReference type="PROSITE" id="PS00027">
    <property type="entry name" value="HOMEOBOX_1"/>
    <property type="match status" value="1"/>
</dbReference>
<dbReference type="SUPFAM" id="SSF46689">
    <property type="entry name" value="Homeodomain-like"/>
    <property type="match status" value="1"/>
</dbReference>
<organism evidence="9">
    <name type="scientific">Sycon ciliatum</name>
    <dbReference type="NCBI Taxonomy" id="27933"/>
    <lineage>
        <taxon>Eukaryota</taxon>
        <taxon>Metazoa</taxon>
        <taxon>Porifera</taxon>
        <taxon>Calcarea</taxon>
        <taxon>Calcaronea</taxon>
        <taxon>Leucosolenida</taxon>
        <taxon>Sycettidae</taxon>
        <taxon>Sycon</taxon>
    </lineage>
</organism>
<keyword evidence="2 5" id="KW-0238">DNA-binding</keyword>
<dbReference type="InterPro" id="IPR017970">
    <property type="entry name" value="Homeobox_CS"/>
</dbReference>
<sequence length="222" mass="24534">ADTASQSAASDGDKDKSQKKGRTAFTRDQIKMLEMQFRIKKYLTAPERCQMAQKLSLTDTQVKTWFQNRRMKWKRQAEEYEMDQRIRQQRLANTNHAYQVQAYQQMMHPAAAAVHAQNSFRPSTSLTHDPHSMTANPMNAWNSPASAPAPAVTAYAAAAPAPGPCNYYPSNMAMSSRAGTAPMAAAQASLQPQASRPQAAWAVPQAQFQGGMVHALQHNPSQ</sequence>
<reference evidence="9" key="1">
    <citation type="journal article" date="2014" name="Nature">
        <title>Calcisponges have a ParaHox gene and dynamic expression of dispersed NK homeobox genes.</title>
        <authorList>
            <person name="Fortunato S.A.V."/>
            <person name="Adamski M."/>
            <person name="Ramos O.M."/>
            <person name="Leininger S."/>
            <person name="Liu J."/>
            <person name="Ferrier D.E.K."/>
            <person name="Adamska M."/>
        </authorList>
    </citation>
    <scope>NUCLEOTIDE SEQUENCE</scope>
</reference>
<evidence type="ECO:0000256" key="6">
    <source>
        <dbReference type="RuleBase" id="RU000682"/>
    </source>
</evidence>
<feature type="non-terminal residue" evidence="9">
    <location>
        <position position="1"/>
    </location>
</feature>
<dbReference type="GO" id="GO:0005634">
    <property type="term" value="C:nucleus"/>
    <property type="evidence" value="ECO:0007669"/>
    <property type="project" value="UniProtKB-SubCell"/>
</dbReference>
<dbReference type="GO" id="GO:0000981">
    <property type="term" value="F:DNA-binding transcription factor activity, RNA polymerase II-specific"/>
    <property type="evidence" value="ECO:0007669"/>
    <property type="project" value="InterPro"/>
</dbReference>
<dbReference type="InterPro" id="IPR020479">
    <property type="entry name" value="HD_metazoa"/>
</dbReference>
<dbReference type="CDD" id="cd00086">
    <property type="entry name" value="homeodomain"/>
    <property type="match status" value="1"/>
</dbReference>
<accession>A0A098CYW0</accession>
<protein>
    <submittedName>
        <fullName evidence="9">NKG SciNKG</fullName>
    </submittedName>
</protein>
<dbReference type="PANTHER" id="PTHR24333:SF5">
    <property type="entry name" value="VENT HOMEOBOX"/>
    <property type="match status" value="1"/>
</dbReference>
<dbReference type="EMBL" id="LN609552">
    <property type="protein sequence ID" value="CEF71798.1"/>
    <property type="molecule type" value="mRNA"/>
</dbReference>
<evidence type="ECO:0000256" key="5">
    <source>
        <dbReference type="PROSITE-ProRule" id="PRU00108"/>
    </source>
</evidence>
<evidence type="ECO:0000256" key="3">
    <source>
        <dbReference type="ARBA" id="ARBA00023155"/>
    </source>
</evidence>
<evidence type="ECO:0000256" key="4">
    <source>
        <dbReference type="ARBA" id="ARBA00023242"/>
    </source>
</evidence>
<keyword evidence="4 5" id="KW-0539">Nucleus</keyword>
<dbReference type="PANTHER" id="PTHR24333">
    <property type="entry name" value="HOMEO BOX HB9 LIKE A-RELATED"/>
    <property type="match status" value="1"/>
</dbReference>
<comment type="subcellular location">
    <subcellularLocation>
        <location evidence="1 5 6">Nucleus</location>
    </subcellularLocation>
</comment>
<name>A0A098CYW0_9METZ</name>
<gene>
    <name evidence="9" type="primary">NKG</name>
</gene>
<evidence type="ECO:0000256" key="7">
    <source>
        <dbReference type="SAM" id="MobiDB-lite"/>
    </source>
</evidence>
<dbReference type="Gene3D" id="1.10.10.60">
    <property type="entry name" value="Homeodomain-like"/>
    <property type="match status" value="1"/>
</dbReference>